<feature type="domain" description="Protein kinase" evidence="1">
    <location>
        <begin position="1"/>
        <end position="203"/>
    </location>
</feature>
<dbReference type="SUPFAM" id="SSF56112">
    <property type="entry name" value="Protein kinase-like (PK-like)"/>
    <property type="match status" value="1"/>
</dbReference>
<evidence type="ECO:0000259" key="1">
    <source>
        <dbReference type="PROSITE" id="PS50011"/>
    </source>
</evidence>
<name>A0A4E0QJI4_9GAMM</name>
<dbReference type="InterPro" id="IPR042095">
    <property type="entry name" value="SUMF_sf"/>
</dbReference>
<dbReference type="PROSITE" id="PS50011">
    <property type="entry name" value="PROTEIN_KINASE_DOM"/>
    <property type="match status" value="1"/>
</dbReference>
<organism evidence="2 3">
    <name type="scientific">Candidatus Thiomargarita nelsonii</name>
    <dbReference type="NCBI Taxonomy" id="1003181"/>
    <lineage>
        <taxon>Bacteria</taxon>
        <taxon>Pseudomonadati</taxon>
        <taxon>Pseudomonadota</taxon>
        <taxon>Gammaproteobacteria</taxon>
        <taxon>Thiotrichales</taxon>
        <taxon>Thiotrichaceae</taxon>
        <taxon>Thiomargarita</taxon>
    </lineage>
</organism>
<evidence type="ECO:0000313" key="3">
    <source>
        <dbReference type="Proteomes" id="UP000030428"/>
    </source>
</evidence>
<dbReference type="PANTHER" id="PTHR23150">
    <property type="entry name" value="SULFATASE MODIFYING FACTOR 1, 2"/>
    <property type="match status" value="1"/>
</dbReference>
<keyword evidence="3" id="KW-1185">Reference proteome</keyword>
<dbReference type="Gene3D" id="3.90.1580.10">
    <property type="entry name" value="paralog of FGE (formylglycine-generating enzyme)"/>
    <property type="match status" value="1"/>
</dbReference>
<dbReference type="InterPro" id="IPR005532">
    <property type="entry name" value="SUMF_dom"/>
</dbReference>
<sequence>YFVTEYIEGAIDGESWLEKYGTMDLDTTLDVGLQVAKALQLAHDKGIYHLDLKPANILLKGTETGIMVKIIDFGLSQVATSLGETAKSQSGLSAFGQAVICGTLDYAPPEQQSFDRLCEPDAKNDVFAFGATMYRLCTKKRPRPFRERDLPKELRDLLCDCVEDDRANRPDSARDLVSQLEKIVGRSPNGRKDVQDKSWTPEIFEFETVRVNANGEITHRERKQARYQTEELGKGVNLEMVYIPGGTFMMGSPENEKGRDSDESPQHKVTIEPFYMSKYLVTQAQWKALMGDNPSRFKGKNRPVERVSWHDAVKFCQRLSEKTGKRYGLLRSAQWEYGCRAGTTTPFCFGETITTDLANYNRNHGQTTDVGSFPPNAFGLYDMHGNVREWCADSWHDSYEGAPSDGRVWEKGFFAKLFGGLSLRGGSWSIDTSRMRSADRGLGWPSSRRGGVGLRLARL</sequence>
<dbReference type="Gene3D" id="1.10.510.10">
    <property type="entry name" value="Transferase(Phosphotransferase) domain 1"/>
    <property type="match status" value="1"/>
</dbReference>
<gene>
    <name evidence="2" type="ORF">PN36_32655</name>
</gene>
<dbReference type="InterPro" id="IPR000719">
    <property type="entry name" value="Prot_kinase_dom"/>
</dbReference>
<dbReference type="EMBL" id="JSZA02000296">
    <property type="protein sequence ID" value="TGN99873.1"/>
    <property type="molecule type" value="Genomic_DNA"/>
</dbReference>
<dbReference type="InterPro" id="IPR011009">
    <property type="entry name" value="Kinase-like_dom_sf"/>
</dbReference>
<dbReference type="Pfam" id="PF03781">
    <property type="entry name" value="FGE-sulfatase"/>
    <property type="match status" value="1"/>
</dbReference>
<dbReference type="GO" id="GO:0005524">
    <property type="term" value="F:ATP binding"/>
    <property type="evidence" value="ECO:0007669"/>
    <property type="project" value="InterPro"/>
</dbReference>
<dbReference type="CDD" id="cd14014">
    <property type="entry name" value="STKc_PknB_like"/>
    <property type="match status" value="1"/>
</dbReference>
<dbReference type="SUPFAM" id="SSF56436">
    <property type="entry name" value="C-type lectin-like"/>
    <property type="match status" value="1"/>
</dbReference>
<evidence type="ECO:0000313" key="2">
    <source>
        <dbReference type="EMBL" id="TGN99873.1"/>
    </source>
</evidence>
<dbReference type="GO" id="GO:0004672">
    <property type="term" value="F:protein kinase activity"/>
    <property type="evidence" value="ECO:0007669"/>
    <property type="project" value="InterPro"/>
</dbReference>
<dbReference type="InterPro" id="IPR008271">
    <property type="entry name" value="Ser/Thr_kinase_AS"/>
</dbReference>
<feature type="non-terminal residue" evidence="2">
    <location>
        <position position="1"/>
    </location>
</feature>
<dbReference type="PANTHER" id="PTHR23150:SF19">
    <property type="entry name" value="FORMYLGLYCINE-GENERATING ENZYME"/>
    <property type="match status" value="1"/>
</dbReference>
<dbReference type="Proteomes" id="UP000030428">
    <property type="component" value="Unassembled WGS sequence"/>
</dbReference>
<dbReference type="SMART" id="SM00220">
    <property type="entry name" value="S_TKc"/>
    <property type="match status" value="1"/>
</dbReference>
<dbReference type="InterPro" id="IPR051043">
    <property type="entry name" value="Sulfatase_Mod_Factor_Kinase"/>
</dbReference>
<dbReference type="PROSITE" id="PS00108">
    <property type="entry name" value="PROTEIN_KINASE_ST"/>
    <property type="match status" value="1"/>
</dbReference>
<accession>A0A4E0QJI4</accession>
<proteinExistence type="predicted"/>
<dbReference type="AlphaFoldDB" id="A0A4E0QJI4"/>
<protein>
    <recommendedName>
        <fullName evidence="1">Protein kinase domain-containing protein</fullName>
    </recommendedName>
</protein>
<dbReference type="GO" id="GO:0120147">
    <property type="term" value="F:formylglycine-generating oxidase activity"/>
    <property type="evidence" value="ECO:0007669"/>
    <property type="project" value="TreeGrafter"/>
</dbReference>
<reference evidence="2 3" key="1">
    <citation type="journal article" date="2016" name="Front. Microbiol.">
        <title>Single-Cell (Meta-)Genomics of a Dimorphic Candidatus Thiomargarita nelsonii Reveals Genomic Plasticity.</title>
        <authorList>
            <person name="Flood B.E."/>
            <person name="Fliss P."/>
            <person name="Jones D.S."/>
            <person name="Dick G.J."/>
            <person name="Jain S."/>
            <person name="Kaster A.K."/>
            <person name="Winkel M."/>
            <person name="Mussmann M."/>
            <person name="Bailey J."/>
        </authorList>
    </citation>
    <scope>NUCLEOTIDE SEQUENCE [LARGE SCALE GENOMIC DNA]</scope>
    <source>
        <strain evidence="2">Hydrate Ridge</strain>
    </source>
</reference>
<dbReference type="InterPro" id="IPR016187">
    <property type="entry name" value="CTDL_fold"/>
</dbReference>
<dbReference type="Pfam" id="PF00069">
    <property type="entry name" value="Pkinase"/>
    <property type="match status" value="1"/>
</dbReference>
<comment type="caution">
    <text evidence="2">The sequence shown here is derived from an EMBL/GenBank/DDBJ whole genome shotgun (WGS) entry which is preliminary data.</text>
</comment>